<evidence type="ECO:0000313" key="4">
    <source>
        <dbReference type="Proteomes" id="UP001458880"/>
    </source>
</evidence>
<evidence type="ECO:0000313" key="3">
    <source>
        <dbReference type="EMBL" id="KAK9731188.1"/>
    </source>
</evidence>
<accession>A0AAW1LB87</accession>
<keyword evidence="2" id="KW-0732">Signal</keyword>
<feature type="region of interest" description="Disordered" evidence="1">
    <location>
        <begin position="25"/>
        <end position="75"/>
    </location>
</feature>
<evidence type="ECO:0000256" key="2">
    <source>
        <dbReference type="SAM" id="SignalP"/>
    </source>
</evidence>
<evidence type="ECO:0000256" key="1">
    <source>
        <dbReference type="SAM" id="MobiDB-lite"/>
    </source>
</evidence>
<protein>
    <recommendedName>
        <fullName evidence="5">Secreted protein</fullName>
    </recommendedName>
</protein>
<feature type="chain" id="PRO_5044024906" description="Secreted protein" evidence="2">
    <location>
        <begin position="24"/>
        <end position="92"/>
    </location>
</feature>
<dbReference type="Proteomes" id="UP001458880">
    <property type="component" value="Unassembled WGS sequence"/>
</dbReference>
<name>A0AAW1LB87_POPJA</name>
<feature type="compositionally biased region" description="Low complexity" evidence="1">
    <location>
        <begin position="25"/>
        <end position="38"/>
    </location>
</feature>
<feature type="compositionally biased region" description="Low complexity" evidence="1">
    <location>
        <begin position="50"/>
        <end position="61"/>
    </location>
</feature>
<dbReference type="AlphaFoldDB" id="A0AAW1LB87"/>
<comment type="caution">
    <text evidence="3">The sequence shown here is derived from an EMBL/GenBank/DDBJ whole genome shotgun (WGS) entry which is preliminary data.</text>
</comment>
<gene>
    <name evidence="3" type="ORF">QE152_g13815</name>
</gene>
<organism evidence="3 4">
    <name type="scientific">Popillia japonica</name>
    <name type="common">Japanese beetle</name>
    <dbReference type="NCBI Taxonomy" id="7064"/>
    <lineage>
        <taxon>Eukaryota</taxon>
        <taxon>Metazoa</taxon>
        <taxon>Ecdysozoa</taxon>
        <taxon>Arthropoda</taxon>
        <taxon>Hexapoda</taxon>
        <taxon>Insecta</taxon>
        <taxon>Pterygota</taxon>
        <taxon>Neoptera</taxon>
        <taxon>Endopterygota</taxon>
        <taxon>Coleoptera</taxon>
        <taxon>Polyphaga</taxon>
        <taxon>Scarabaeiformia</taxon>
        <taxon>Scarabaeidae</taxon>
        <taxon>Rutelinae</taxon>
        <taxon>Popillia</taxon>
    </lineage>
</organism>
<keyword evidence="4" id="KW-1185">Reference proteome</keyword>
<proteinExistence type="predicted"/>
<reference evidence="3 4" key="1">
    <citation type="journal article" date="2024" name="BMC Genomics">
        <title>De novo assembly and annotation of Popillia japonica's genome with initial clues to its potential as an invasive pest.</title>
        <authorList>
            <person name="Cucini C."/>
            <person name="Boschi S."/>
            <person name="Funari R."/>
            <person name="Cardaioli E."/>
            <person name="Iannotti N."/>
            <person name="Marturano G."/>
            <person name="Paoli F."/>
            <person name="Bruttini M."/>
            <person name="Carapelli A."/>
            <person name="Frati F."/>
            <person name="Nardi F."/>
        </authorList>
    </citation>
    <scope>NUCLEOTIDE SEQUENCE [LARGE SCALE GENOMIC DNA]</scope>
    <source>
        <strain evidence="3">DMR45628</strain>
    </source>
</reference>
<sequence>MNNFKTLTVLLVIAIVLLDLGSSFPAPEENSSASSESPVKLASDVSSDATTENVDTTTITVEDGRQTREARRYDPQERRKFLGSAAFAAVLG</sequence>
<feature type="compositionally biased region" description="Basic and acidic residues" evidence="1">
    <location>
        <begin position="62"/>
        <end position="75"/>
    </location>
</feature>
<feature type="signal peptide" evidence="2">
    <location>
        <begin position="1"/>
        <end position="23"/>
    </location>
</feature>
<evidence type="ECO:0008006" key="5">
    <source>
        <dbReference type="Google" id="ProtNLM"/>
    </source>
</evidence>
<dbReference type="EMBL" id="JASPKY010000136">
    <property type="protein sequence ID" value="KAK9731188.1"/>
    <property type="molecule type" value="Genomic_DNA"/>
</dbReference>